<gene>
    <name evidence="1" type="ORF">GCM10008938_42950</name>
</gene>
<keyword evidence="2" id="KW-1185">Reference proteome</keyword>
<dbReference type="Proteomes" id="UP000632222">
    <property type="component" value="Unassembled WGS sequence"/>
</dbReference>
<name>A0ABQ2DCY1_9DEIO</name>
<dbReference type="RefSeq" id="WP_189006734.1">
    <property type="nucleotide sequence ID" value="NZ_BMOD01000024.1"/>
</dbReference>
<evidence type="ECO:0000313" key="2">
    <source>
        <dbReference type="Proteomes" id="UP000632222"/>
    </source>
</evidence>
<protein>
    <submittedName>
        <fullName evidence="1">Uncharacterized protein</fullName>
    </submittedName>
</protein>
<dbReference type="EMBL" id="BMOD01000024">
    <property type="protein sequence ID" value="GGJ52355.1"/>
    <property type="molecule type" value="Genomic_DNA"/>
</dbReference>
<sequence>MRLQEVRDFIMVVTTAEEVATLPLHQIDRVEEAAGHPTMALVTMKRHDGEPGRTLTIQETAHCFLERCASLQEALKNRDDAGINHHLAPPLKP</sequence>
<evidence type="ECO:0000313" key="1">
    <source>
        <dbReference type="EMBL" id="GGJ52355.1"/>
    </source>
</evidence>
<proteinExistence type="predicted"/>
<organism evidence="1 2">
    <name type="scientific">Deinococcus roseus</name>
    <dbReference type="NCBI Taxonomy" id="392414"/>
    <lineage>
        <taxon>Bacteria</taxon>
        <taxon>Thermotogati</taxon>
        <taxon>Deinococcota</taxon>
        <taxon>Deinococci</taxon>
        <taxon>Deinococcales</taxon>
        <taxon>Deinococcaceae</taxon>
        <taxon>Deinococcus</taxon>
    </lineage>
</organism>
<reference evidence="2" key="1">
    <citation type="journal article" date="2019" name="Int. J. Syst. Evol. Microbiol.">
        <title>The Global Catalogue of Microorganisms (GCM) 10K type strain sequencing project: providing services to taxonomists for standard genome sequencing and annotation.</title>
        <authorList>
            <consortium name="The Broad Institute Genomics Platform"/>
            <consortium name="The Broad Institute Genome Sequencing Center for Infectious Disease"/>
            <person name="Wu L."/>
            <person name="Ma J."/>
        </authorList>
    </citation>
    <scope>NUCLEOTIDE SEQUENCE [LARGE SCALE GENOMIC DNA]</scope>
    <source>
        <strain evidence="2">JCM 14370</strain>
    </source>
</reference>
<comment type="caution">
    <text evidence="1">The sequence shown here is derived from an EMBL/GenBank/DDBJ whole genome shotgun (WGS) entry which is preliminary data.</text>
</comment>
<accession>A0ABQ2DCY1</accession>